<comment type="caution">
    <text evidence="1">The sequence shown here is derived from an EMBL/GenBank/DDBJ whole genome shotgun (WGS) entry which is preliminary data.</text>
</comment>
<reference evidence="1 2" key="1">
    <citation type="journal article" date="2014" name="Genome Biol. Evol.">
        <title>The genome of the myxosporean Thelohanellus kitauei shows adaptations to nutrient acquisition within its fish host.</title>
        <authorList>
            <person name="Yang Y."/>
            <person name="Xiong J."/>
            <person name="Zhou Z."/>
            <person name="Huo F."/>
            <person name="Miao W."/>
            <person name="Ran C."/>
            <person name="Liu Y."/>
            <person name="Zhang J."/>
            <person name="Feng J."/>
            <person name="Wang M."/>
            <person name="Wang M."/>
            <person name="Wang L."/>
            <person name="Yao B."/>
        </authorList>
    </citation>
    <scope>NUCLEOTIDE SEQUENCE [LARGE SCALE GENOMIC DNA]</scope>
    <source>
        <strain evidence="1">Wuqing</strain>
    </source>
</reference>
<dbReference type="EMBL" id="JWZT01004942">
    <property type="protein sequence ID" value="KII62552.1"/>
    <property type="molecule type" value="Genomic_DNA"/>
</dbReference>
<keyword evidence="2" id="KW-1185">Reference proteome</keyword>
<accession>A0A0C2J0G7</accession>
<evidence type="ECO:0000313" key="1">
    <source>
        <dbReference type="EMBL" id="KII62552.1"/>
    </source>
</evidence>
<proteinExistence type="predicted"/>
<gene>
    <name evidence="1" type="ORF">RF11_16216</name>
</gene>
<organism evidence="1 2">
    <name type="scientific">Thelohanellus kitauei</name>
    <name type="common">Myxosporean</name>
    <dbReference type="NCBI Taxonomy" id="669202"/>
    <lineage>
        <taxon>Eukaryota</taxon>
        <taxon>Metazoa</taxon>
        <taxon>Cnidaria</taxon>
        <taxon>Myxozoa</taxon>
        <taxon>Myxosporea</taxon>
        <taxon>Bivalvulida</taxon>
        <taxon>Platysporina</taxon>
        <taxon>Myxobolidae</taxon>
        <taxon>Thelohanellus</taxon>
    </lineage>
</organism>
<sequence length="230" mass="27493">MSQNLKKIYEFPLELQVKGKIYDAEVDKFHKCVYVLHKTGIFRKCYFNQKELDKQFELVVSDSNILAIEIDPTTYHLYYYDKNSIAVLHTRLFTRMTIFRTDHLIYYVKLDVKTDQLYVSYIEKIAQTFLVVILTTSGDEIQSFEVEEIVQDIIFYDKTYLIYTESKLLEVDLNNKIDYLERNLQTKIKMIEYENKYRFITSHGIKLEPFLFFGNVKKSNYETLVKSCMS</sequence>
<evidence type="ECO:0000313" key="2">
    <source>
        <dbReference type="Proteomes" id="UP000031668"/>
    </source>
</evidence>
<dbReference type="AlphaFoldDB" id="A0A0C2J0G7"/>
<protein>
    <submittedName>
        <fullName evidence="1">Uncharacterized protein</fullName>
    </submittedName>
</protein>
<name>A0A0C2J0G7_THEKT</name>
<dbReference type="Proteomes" id="UP000031668">
    <property type="component" value="Unassembled WGS sequence"/>
</dbReference>